<dbReference type="SUPFAM" id="SSF53067">
    <property type="entry name" value="Actin-like ATPase domain"/>
    <property type="match status" value="2"/>
</dbReference>
<evidence type="ECO:0000256" key="5">
    <source>
        <dbReference type="ARBA" id="ARBA00022840"/>
    </source>
</evidence>
<evidence type="ECO:0000313" key="9">
    <source>
        <dbReference type="EMBL" id="QEJ99190.1"/>
    </source>
</evidence>
<dbReference type="InterPro" id="IPR023865">
    <property type="entry name" value="Aliphatic_acid_kinase_CS"/>
</dbReference>
<reference evidence="9 11" key="3">
    <citation type="submission" date="2019-08" db="EMBL/GenBank/DDBJ databases">
        <authorList>
            <person name="Kuhnert P."/>
        </authorList>
    </citation>
    <scope>NUCLEOTIDE SEQUENCE [LARGE SCALE GENOMIC DNA]</scope>
    <source>
        <strain evidence="9 11">B36.5</strain>
    </source>
</reference>
<dbReference type="PRINTS" id="PR00471">
    <property type="entry name" value="ACETATEKNASE"/>
</dbReference>
<comment type="pathway">
    <text evidence="6">Metabolic intermediate biosynthesis; acetyl-CoA biosynthesis; acetyl-CoA from acetate: step 1/2.</text>
</comment>
<evidence type="ECO:0000256" key="1">
    <source>
        <dbReference type="ARBA" id="ARBA00008748"/>
    </source>
</evidence>
<dbReference type="RefSeq" id="WP_024752092.1">
    <property type="nucleotide sequence ID" value="NZ_CDNC01000023.1"/>
</dbReference>
<dbReference type="InterPro" id="IPR000890">
    <property type="entry name" value="Aliphatic_acid_kin_short-chain"/>
</dbReference>
<dbReference type="GO" id="GO:0000287">
    <property type="term" value="F:magnesium ion binding"/>
    <property type="evidence" value="ECO:0007669"/>
    <property type="project" value="UniProtKB-UniRule"/>
</dbReference>
<feature type="binding site" evidence="6">
    <location>
        <position position="7"/>
    </location>
    <ligand>
        <name>Mg(2+)</name>
        <dbReference type="ChEBI" id="CHEBI:18420"/>
    </ligand>
</feature>
<dbReference type="InterPro" id="IPR004372">
    <property type="entry name" value="Ac/propionate_kinase"/>
</dbReference>
<feature type="binding site" evidence="6">
    <location>
        <position position="383"/>
    </location>
    <ligand>
        <name>Mg(2+)</name>
        <dbReference type="ChEBI" id="CHEBI:18420"/>
    </ligand>
</feature>
<comment type="subcellular location">
    <subcellularLocation>
        <location evidence="6">Cytoplasm</location>
    </subcellularLocation>
</comment>
<evidence type="ECO:0000313" key="11">
    <source>
        <dbReference type="Proteomes" id="UP000323594"/>
    </source>
</evidence>
<feature type="binding site" evidence="6">
    <location>
        <begin position="207"/>
        <end position="211"/>
    </location>
    <ligand>
        <name>ATP</name>
        <dbReference type="ChEBI" id="CHEBI:30616"/>
    </ligand>
</feature>
<feature type="site" description="Transition state stabilizer" evidence="6">
    <location>
        <position position="240"/>
    </location>
</feature>
<dbReference type="EMBL" id="CP042817">
    <property type="protein sequence ID" value="QEJ99190.1"/>
    <property type="molecule type" value="Genomic_DNA"/>
</dbReference>
<dbReference type="EC" id="2.7.2.1" evidence="6"/>
<dbReference type="EMBL" id="CDNC01000023">
    <property type="protein sequence ID" value="CEM62326.1"/>
    <property type="molecule type" value="Genomic_DNA"/>
</dbReference>
<organism evidence="8 10">
    <name type="scientific">Treponema phagedenis</name>
    <dbReference type="NCBI Taxonomy" id="162"/>
    <lineage>
        <taxon>Bacteria</taxon>
        <taxon>Pseudomonadati</taxon>
        <taxon>Spirochaetota</taxon>
        <taxon>Spirochaetia</taxon>
        <taxon>Spirochaetales</taxon>
        <taxon>Treponemataceae</taxon>
        <taxon>Treponema</taxon>
    </lineage>
</organism>
<dbReference type="GeneID" id="57752191"/>
<keyword evidence="3 6" id="KW-0547">Nucleotide-binding</keyword>
<name>A0A0B7H073_TREPH</name>
<protein>
    <recommendedName>
        <fullName evidence="6">Acetate kinase</fullName>
        <ecNumber evidence="6">2.7.2.1</ecNumber>
    </recommendedName>
    <alternativeName>
        <fullName evidence="6">Acetokinase</fullName>
    </alternativeName>
</protein>
<keyword evidence="6" id="KW-0460">Magnesium</keyword>
<evidence type="ECO:0000313" key="10">
    <source>
        <dbReference type="Proteomes" id="UP000042527"/>
    </source>
</evidence>
<keyword evidence="10" id="KW-1185">Reference proteome</keyword>
<evidence type="ECO:0000313" key="8">
    <source>
        <dbReference type="EMBL" id="CEM62326.1"/>
    </source>
</evidence>
<feature type="site" description="Transition state stabilizer" evidence="6">
    <location>
        <position position="180"/>
    </location>
</feature>
<dbReference type="InterPro" id="IPR043129">
    <property type="entry name" value="ATPase_NBD"/>
</dbReference>
<proteinExistence type="inferred from homology"/>
<dbReference type="UniPathway" id="UPA00340">
    <property type="reaction ID" value="UER00458"/>
</dbReference>
<feature type="binding site" evidence="6">
    <location>
        <begin position="330"/>
        <end position="334"/>
    </location>
    <ligand>
        <name>ATP</name>
        <dbReference type="ChEBI" id="CHEBI:30616"/>
    </ligand>
</feature>
<feature type="binding site" evidence="6">
    <location>
        <position position="91"/>
    </location>
    <ligand>
        <name>substrate</name>
    </ligand>
</feature>
<evidence type="ECO:0000256" key="3">
    <source>
        <dbReference type="ARBA" id="ARBA00022741"/>
    </source>
</evidence>
<dbReference type="GO" id="GO:0006083">
    <property type="term" value="P:acetate metabolic process"/>
    <property type="evidence" value="ECO:0007669"/>
    <property type="project" value="TreeGrafter"/>
</dbReference>
<dbReference type="OrthoDB" id="9802453at2"/>
<dbReference type="GO" id="GO:0008776">
    <property type="term" value="F:acetate kinase activity"/>
    <property type="evidence" value="ECO:0007669"/>
    <property type="project" value="UniProtKB-UniRule"/>
</dbReference>
<feature type="active site" description="Proton donor/acceptor" evidence="6">
    <location>
        <position position="148"/>
    </location>
</feature>
<keyword evidence="6" id="KW-0963">Cytoplasm</keyword>
<reference evidence="10" key="2">
    <citation type="submission" date="2015-01" db="EMBL/GenBank/DDBJ databases">
        <authorList>
            <person name="Manzoor Shahid"/>
            <person name="Zubair Saima"/>
        </authorList>
    </citation>
    <scope>NUCLEOTIDE SEQUENCE [LARGE SCALE GENOMIC DNA]</scope>
    <source>
        <strain evidence="10">V1</strain>
    </source>
</reference>
<dbReference type="NCBIfam" id="TIGR00016">
    <property type="entry name" value="ackA"/>
    <property type="match status" value="1"/>
</dbReference>
<keyword evidence="5 6" id="KW-0067">ATP-binding</keyword>
<evidence type="ECO:0000256" key="6">
    <source>
        <dbReference type="HAMAP-Rule" id="MF_00020"/>
    </source>
</evidence>
<evidence type="ECO:0000256" key="4">
    <source>
        <dbReference type="ARBA" id="ARBA00022777"/>
    </source>
</evidence>
<dbReference type="GO" id="GO:0005524">
    <property type="term" value="F:ATP binding"/>
    <property type="evidence" value="ECO:0007669"/>
    <property type="project" value="UniProtKB-KW"/>
</dbReference>
<comment type="cofactor">
    <cofactor evidence="6">
        <name>Mg(2+)</name>
        <dbReference type="ChEBI" id="CHEBI:18420"/>
    </cofactor>
    <cofactor evidence="6">
        <name>Mn(2+)</name>
        <dbReference type="ChEBI" id="CHEBI:29035"/>
    </cofactor>
    <text evidence="6">Mg(2+). Can also accept Mn(2+).</text>
</comment>
<dbReference type="PANTHER" id="PTHR21060:SF15">
    <property type="entry name" value="ACETATE KINASE-RELATED"/>
    <property type="match status" value="1"/>
</dbReference>
<keyword evidence="4 6" id="KW-0418">Kinase</keyword>
<dbReference type="PIRSF" id="PIRSF000722">
    <property type="entry name" value="Acetate_prop_kin"/>
    <property type="match status" value="1"/>
</dbReference>
<dbReference type="CDD" id="cd24010">
    <property type="entry name" value="ASKHA_NBD_AcK_PK"/>
    <property type="match status" value="1"/>
</dbReference>
<reference evidence="8" key="1">
    <citation type="submission" date="2015-01" db="EMBL/GenBank/DDBJ databases">
        <authorList>
            <person name="Xiang T."/>
            <person name="Song Y."/>
            <person name="Huang L."/>
            <person name="Wang B."/>
            <person name="Wu P."/>
        </authorList>
    </citation>
    <scope>NUCLEOTIDE SEQUENCE [LARGE SCALE GENOMIC DNA]</scope>
    <source>
        <strain evidence="8">V1</strain>
    </source>
</reference>
<dbReference type="GO" id="GO:0006085">
    <property type="term" value="P:acetyl-CoA biosynthetic process"/>
    <property type="evidence" value="ECO:0007669"/>
    <property type="project" value="UniProtKB-UniRule"/>
</dbReference>
<evidence type="ECO:0000256" key="7">
    <source>
        <dbReference type="RuleBase" id="RU003835"/>
    </source>
</evidence>
<sequence length="396" mass="43095">MKILVINCGSSSLKYQLIDMSNESILVKGLAERIGIDGSRLKHEKKGMDAVVIEKPMPDHTTAVKLVLDALVDKNHGVIQSMDEIAAVGHRVVHGGDKFKEPAIINDAVMKDIRACIPLGPLHNPANIMGIEACMKLMPNTPMVAVFDTAFHQTLSPENYMYAIPYKYYEKLKIRKYGFHGISHRFVSQRAIEMLGNKPNSKIITCHLGNGSSLAAVKDGKCIDTSMGLTPLEGLVMGTRSGDLDPAIIGFIMNEEKISADQVNNILNKESGVLGISGVSSDFRDIDVAAAEGNERAQLALSMFVNQVRKYIGSYIVQLGGIDALVFTAGIGENAADIREKVCTGLDFLGLEIDPQKNNIRGKEAVVSKDSSPKKIFVIPTNEELMIAKDTMLLVK</sequence>
<keyword evidence="6" id="KW-0479">Metal-binding</keyword>
<feature type="binding site" evidence="6">
    <location>
        <position position="14"/>
    </location>
    <ligand>
        <name>ATP</name>
        <dbReference type="ChEBI" id="CHEBI:30616"/>
    </ligand>
</feature>
<dbReference type="Gene3D" id="3.30.420.40">
    <property type="match status" value="2"/>
</dbReference>
<dbReference type="PROSITE" id="PS01075">
    <property type="entry name" value="ACETATE_KINASE_1"/>
    <property type="match status" value="1"/>
</dbReference>
<evidence type="ECO:0000256" key="2">
    <source>
        <dbReference type="ARBA" id="ARBA00022679"/>
    </source>
</evidence>
<dbReference type="PANTHER" id="PTHR21060">
    <property type="entry name" value="ACETATE KINASE"/>
    <property type="match status" value="1"/>
</dbReference>
<dbReference type="HAMAP" id="MF_00020">
    <property type="entry name" value="Acetate_kinase"/>
    <property type="match status" value="1"/>
</dbReference>
<gene>
    <name evidence="6 8" type="primary">ackA</name>
    <name evidence="9" type="ORF">FUT82_15140</name>
    <name evidence="8" type="ORF">TPHV1_30221</name>
</gene>
<dbReference type="AlphaFoldDB" id="A0A0B7H073"/>
<dbReference type="Pfam" id="PF00871">
    <property type="entry name" value="Acetate_kinase"/>
    <property type="match status" value="1"/>
</dbReference>
<dbReference type="Proteomes" id="UP000042527">
    <property type="component" value="Unassembled WGS sequence"/>
</dbReference>
<dbReference type="PROSITE" id="PS01076">
    <property type="entry name" value="ACETATE_KINASE_2"/>
    <property type="match status" value="1"/>
</dbReference>
<comment type="subunit">
    <text evidence="6">Homodimer.</text>
</comment>
<comment type="similarity">
    <text evidence="1 6 7">Belongs to the acetokinase family.</text>
</comment>
<comment type="catalytic activity">
    <reaction evidence="6">
        <text>acetate + ATP = acetyl phosphate + ADP</text>
        <dbReference type="Rhea" id="RHEA:11352"/>
        <dbReference type="ChEBI" id="CHEBI:22191"/>
        <dbReference type="ChEBI" id="CHEBI:30089"/>
        <dbReference type="ChEBI" id="CHEBI:30616"/>
        <dbReference type="ChEBI" id="CHEBI:456216"/>
        <dbReference type="EC" id="2.7.2.1"/>
    </reaction>
</comment>
<dbReference type="GO" id="GO:0005737">
    <property type="term" value="C:cytoplasm"/>
    <property type="evidence" value="ECO:0007669"/>
    <property type="project" value="UniProtKB-SubCell"/>
</dbReference>
<accession>A0A0B7H073</accession>
<feature type="binding site" evidence="6">
    <location>
        <begin position="282"/>
        <end position="284"/>
    </location>
    <ligand>
        <name>ATP</name>
        <dbReference type="ChEBI" id="CHEBI:30616"/>
    </ligand>
</feature>
<comment type="function">
    <text evidence="6">Catalyzes the formation of acetyl phosphate from acetate and ATP. Can also catalyze the reverse reaction.</text>
</comment>
<dbReference type="Proteomes" id="UP000323594">
    <property type="component" value="Chromosome"/>
</dbReference>
<keyword evidence="2 6" id="KW-0808">Transferase</keyword>